<feature type="region of interest" description="Disordered" evidence="1">
    <location>
        <begin position="1"/>
        <end position="33"/>
    </location>
</feature>
<dbReference type="EMBL" id="CAJVRM010000239">
    <property type="protein sequence ID" value="CAG8977868.1"/>
    <property type="molecule type" value="Genomic_DNA"/>
</dbReference>
<feature type="region of interest" description="Disordered" evidence="1">
    <location>
        <begin position="46"/>
        <end position="79"/>
    </location>
</feature>
<protein>
    <submittedName>
        <fullName evidence="2">Uncharacterized protein</fullName>
    </submittedName>
</protein>
<feature type="compositionally biased region" description="Gly residues" evidence="1">
    <location>
        <begin position="1"/>
        <end position="12"/>
    </location>
</feature>
<sequence>MSWRGGGGGGVESGEMSLAGTDGTGGKGSTSRITTVRTVSVALQWISDKGKGEDSEELQYETAPGRQGGGRKKPSPATTTVLPLLPSYPRQMFPRTLAQFLIKKARNIL</sequence>
<accession>A0A9N9LQA0</accession>
<organism evidence="2 3">
    <name type="scientific">Hymenoscyphus albidus</name>
    <dbReference type="NCBI Taxonomy" id="595503"/>
    <lineage>
        <taxon>Eukaryota</taxon>
        <taxon>Fungi</taxon>
        <taxon>Dikarya</taxon>
        <taxon>Ascomycota</taxon>
        <taxon>Pezizomycotina</taxon>
        <taxon>Leotiomycetes</taxon>
        <taxon>Helotiales</taxon>
        <taxon>Helotiaceae</taxon>
        <taxon>Hymenoscyphus</taxon>
    </lineage>
</organism>
<comment type="caution">
    <text evidence="2">The sequence shown here is derived from an EMBL/GenBank/DDBJ whole genome shotgun (WGS) entry which is preliminary data.</text>
</comment>
<reference evidence="2" key="1">
    <citation type="submission" date="2021-07" db="EMBL/GenBank/DDBJ databases">
        <authorList>
            <person name="Durling M."/>
        </authorList>
    </citation>
    <scope>NUCLEOTIDE SEQUENCE</scope>
</reference>
<name>A0A9N9LQA0_9HELO</name>
<keyword evidence="3" id="KW-1185">Reference proteome</keyword>
<evidence type="ECO:0000313" key="3">
    <source>
        <dbReference type="Proteomes" id="UP000701801"/>
    </source>
</evidence>
<gene>
    <name evidence="2" type="ORF">HYALB_00001745</name>
</gene>
<dbReference type="AlphaFoldDB" id="A0A9N9LQA0"/>
<proteinExistence type="predicted"/>
<evidence type="ECO:0000256" key="1">
    <source>
        <dbReference type="SAM" id="MobiDB-lite"/>
    </source>
</evidence>
<dbReference type="Proteomes" id="UP000701801">
    <property type="component" value="Unassembled WGS sequence"/>
</dbReference>
<evidence type="ECO:0000313" key="2">
    <source>
        <dbReference type="EMBL" id="CAG8977868.1"/>
    </source>
</evidence>